<dbReference type="Pfam" id="PF05730">
    <property type="entry name" value="CFEM"/>
    <property type="match status" value="1"/>
</dbReference>
<name>A0A9P9WI66_9PEZI</name>
<keyword evidence="6 10" id="KW-0732">Signal</keyword>
<accession>A0A9P9WI66</accession>
<dbReference type="EMBL" id="JAFIMR010000023">
    <property type="protein sequence ID" value="KAI1864773.1"/>
    <property type="molecule type" value="Genomic_DNA"/>
</dbReference>
<reference evidence="12" key="1">
    <citation type="submission" date="2021-03" db="EMBL/GenBank/DDBJ databases">
        <title>Revisited historic fungal species revealed as producer of novel bioactive compounds through whole genome sequencing and comparative genomics.</title>
        <authorList>
            <person name="Vignolle G.A."/>
            <person name="Hochenegger N."/>
            <person name="Mach R.L."/>
            <person name="Mach-Aigner A.R."/>
            <person name="Javad Rahimi M."/>
            <person name="Salim K.A."/>
            <person name="Chan C.M."/>
            <person name="Lim L.B.L."/>
            <person name="Cai F."/>
            <person name="Druzhinina I.S."/>
            <person name="U'Ren J.M."/>
            <person name="Derntl C."/>
        </authorList>
    </citation>
    <scope>NUCLEOTIDE SEQUENCE</scope>
    <source>
        <strain evidence="12">TUCIM 5799</strain>
    </source>
</reference>
<feature type="compositionally biased region" description="Low complexity" evidence="9">
    <location>
        <begin position="366"/>
        <end position="376"/>
    </location>
</feature>
<dbReference type="InterPro" id="IPR008427">
    <property type="entry name" value="Extracellular_membr_CFEM_dom"/>
</dbReference>
<evidence type="ECO:0000256" key="10">
    <source>
        <dbReference type="SAM" id="SignalP"/>
    </source>
</evidence>
<proteinExistence type="inferred from homology"/>
<feature type="compositionally biased region" description="Polar residues" evidence="9">
    <location>
        <begin position="219"/>
        <end position="232"/>
    </location>
</feature>
<feature type="compositionally biased region" description="Low complexity" evidence="9">
    <location>
        <begin position="386"/>
        <end position="405"/>
    </location>
</feature>
<evidence type="ECO:0000256" key="9">
    <source>
        <dbReference type="SAM" id="MobiDB-lite"/>
    </source>
</evidence>
<organism evidence="12 13">
    <name type="scientific">Neoarthrinium moseri</name>
    <dbReference type="NCBI Taxonomy" id="1658444"/>
    <lineage>
        <taxon>Eukaryota</taxon>
        <taxon>Fungi</taxon>
        <taxon>Dikarya</taxon>
        <taxon>Ascomycota</taxon>
        <taxon>Pezizomycotina</taxon>
        <taxon>Sordariomycetes</taxon>
        <taxon>Xylariomycetidae</taxon>
        <taxon>Amphisphaeriales</taxon>
        <taxon>Apiosporaceae</taxon>
        <taxon>Neoarthrinium</taxon>
    </lineage>
</organism>
<evidence type="ECO:0000256" key="2">
    <source>
        <dbReference type="ARBA" id="ARBA00004613"/>
    </source>
</evidence>
<evidence type="ECO:0000313" key="12">
    <source>
        <dbReference type="EMBL" id="KAI1864773.1"/>
    </source>
</evidence>
<evidence type="ECO:0000256" key="1">
    <source>
        <dbReference type="ARBA" id="ARBA00004589"/>
    </source>
</evidence>
<keyword evidence="5" id="KW-0325">Glycoprotein</keyword>
<sequence length="641" mass="64364">MKNSLALLTLAAGLSQVTATGFGFHNAPSFSCPDNTDNKCTDKQSKGFDFGDLNLGGFSNYGGFNWAGFSCESGFGKRDGLQRRTVNSKCITGKASSSKQSSPSFGCDTKSGVDKTSVKEFHVYPEFDCDLEFHYDMPDGSSCKHRSPCSSKGTIVKNSQCGGAKNVTIVYPSQPSKPKPTCSFAVPSISFGCSTASSTKTVSTVSSTSTAKVSTTSSGAVQTTSSYPAGSPSTVSATTSGKASTSTSAVVTSSAPSSTYAVSTSKVESSSSKVESSSTKVESSTTKAESTTVASSTKVESTTEATTITSVTSYMTTSTILSTVVSTVTSCGPSVPNCPASSTALTTLTVSVGTTVCPVTETFTTVTKPTGVPTEKPSTEKPTEQPSTVVTSSATAPVASSSTSPAGPVETLPCPQVVPSCLNTWMFSVGCSSNTDTACYCPDAKFVQNVFTCLYAYGETDEIISEAVTYFQGICGGFIPTNPGIATGADSITSVLTATATTAPSAVYTTVIVDVTTVVPCTTEGGATIPSSSSTITISTQVTVPQVGFTTISGGASASSVAVVPGTYSAVIPTATATGTGAGAVPPYPTGASTLVTAKPSGTGALKPSSTTGTAFATAGAAQVGAGLGFFGFAAIAVAAF</sequence>
<dbReference type="GO" id="GO:0098552">
    <property type="term" value="C:side of membrane"/>
    <property type="evidence" value="ECO:0007669"/>
    <property type="project" value="UniProtKB-KW"/>
</dbReference>
<evidence type="ECO:0000259" key="11">
    <source>
        <dbReference type="Pfam" id="PF05730"/>
    </source>
</evidence>
<feature type="region of interest" description="Disordered" evidence="9">
    <location>
        <begin position="214"/>
        <end position="249"/>
    </location>
</feature>
<dbReference type="GO" id="GO:0005576">
    <property type="term" value="C:extracellular region"/>
    <property type="evidence" value="ECO:0007669"/>
    <property type="project" value="UniProtKB-SubCell"/>
</dbReference>
<evidence type="ECO:0000256" key="5">
    <source>
        <dbReference type="ARBA" id="ARBA00022622"/>
    </source>
</evidence>
<feature type="region of interest" description="Disordered" evidence="9">
    <location>
        <begin position="366"/>
        <end position="405"/>
    </location>
</feature>
<keyword evidence="5" id="KW-0336">GPI-anchor</keyword>
<gene>
    <name evidence="12" type="ORF">JX265_008497</name>
</gene>
<feature type="compositionally biased region" description="Low complexity" evidence="9">
    <location>
        <begin position="233"/>
        <end position="249"/>
    </location>
</feature>
<keyword evidence="13" id="KW-1185">Reference proteome</keyword>
<keyword evidence="7" id="KW-1015">Disulfide bond</keyword>
<dbReference type="AlphaFoldDB" id="A0A9P9WI66"/>
<feature type="signal peptide" evidence="10">
    <location>
        <begin position="1"/>
        <end position="19"/>
    </location>
</feature>
<dbReference type="Proteomes" id="UP000829685">
    <property type="component" value="Unassembled WGS sequence"/>
</dbReference>
<keyword evidence="5" id="KW-0472">Membrane</keyword>
<evidence type="ECO:0000256" key="7">
    <source>
        <dbReference type="ARBA" id="ARBA00023157"/>
    </source>
</evidence>
<comment type="subcellular location">
    <subcellularLocation>
        <location evidence="1">Membrane</location>
        <topology evidence="1">Lipid-anchor</topology>
        <topology evidence="1">GPI-anchor</topology>
    </subcellularLocation>
    <subcellularLocation>
        <location evidence="2">Secreted</location>
    </subcellularLocation>
</comment>
<evidence type="ECO:0000256" key="6">
    <source>
        <dbReference type="ARBA" id="ARBA00022729"/>
    </source>
</evidence>
<evidence type="ECO:0000256" key="8">
    <source>
        <dbReference type="ARBA" id="ARBA00023288"/>
    </source>
</evidence>
<feature type="chain" id="PRO_5040389885" description="CFEM domain-containing protein" evidence="10">
    <location>
        <begin position="20"/>
        <end position="641"/>
    </location>
</feature>
<feature type="region of interest" description="Disordered" evidence="9">
    <location>
        <begin position="92"/>
        <end position="112"/>
    </location>
</feature>
<keyword evidence="8" id="KW-0449">Lipoprotein</keyword>
<comment type="similarity">
    <text evidence="3">Belongs to the RBT5 family.</text>
</comment>
<evidence type="ECO:0000256" key="3">
    <source>
        <dbReference type="ARBA" id="ARBA00010031"/>
    </source>
</evidence>
<feature type="domain" description="CFEM" evidence="11">
    <location>
        <begin position="415"/>
        <end position="475"/>
    </location>
</feature>
<feature type="region of interest" description="Disordered" evidence="9">
    <location>
        <begin position="267"/>
        <end position="304"/>
    </location>
</feature>
<protein>
    <recommendedName>
        <fullName evidence="11">CFEM domain-containing protein</fullName>
    </recommendedName>
</protein>
<evidence type="ECO:0000313" key="13">
    <source>
        <dbReference type="Proteomes" id="UP000829685"/>
    </source>
</evidence>
<keyword evidence="4" id="KW-0964">Secreted</keyword>
<evidence type="ECO:0000256" key="4">
    <source>
        <dbReference type="ARBA" id="ARBA00022525"/>
    </source>
</evidence>
<comment type="caution">
    <text evidence="12">The sequence shown here is derived from an EMBL/GenBank/DDBJ whole genome shotgun (WGS) entry which is preliminary data.</text>
</comment>